<dbReference type="EMBL" id="LCJT01000016">
    <property type="protein sequence ID" value="KKT83545.1"/>
    <property type="molecule type" value="Genomic_DNA"/>
</dbReference>
<evidence type="ECO:0000313" key="2">
    <source>
        <dbReference type="Proteomes" id="UP000033915"/>
    </source>
</evidence>
<sequence length="182" mass="18173">MNRFFINKKESIAITLAGLASVLLVAGIVYSSTIGTNISTGGTLTATGATSLGNTLGVTGLSTLAGFISTASSSVAANFNVAGPLSASSTLTVNGKLTTDNFIGANGTATPAAEFSATGTGTTTAYLDTSGTKKGSCIELVSATSTVWRMYIGANDRGTTTDTGSRSGEGFVVAIWEKGSCK</sequence>
<gene>
    <name evidence="1" type="ORF">UW81_C0016G0013</name>
</gene>
<reference evidence="1 2" key="1">
    <citation type="journal article" date="2015" name="Nature">
        <title>rRNA introns, odd ribosomes, and small enigmatic genomes across a large radiation of phyla.</title>
        <authorList>
            <person name="Brown C.T."/>
            <person name="Hug L.A."/>
            <person name="Thomas B.C."/>
            <person name="Sharon I."/>
            <person name="Castelle C.J."/>
            <person name="Singh A."/>
            <person name="Wilkins M.J."/>
            <person name="Williams K.H."/>
            <person name="Banfield J.F."/>
        </authorList>
    </citation>
    <scope>NUCLEOTIDE SEQUENCE [LARGE SCALE GENOMIC DNA]</scope>
</reference>
<accession>A0A0G1KJ44</accession>
<name>A0A0G1KJ44_9BACT</name>
<dbReference type="AlphaFoldDB" id="A0A0G1KJ44"/>
<dbReference type="Proteomes" id="UP000033915">
    <property type="component" value="Unassembled WGS sequence"/>
</dbReference>
<protein>
    <submittedName>
        <fullName evidence="1">Uncharacterized protein</fullName>
    </submittedName>
</protein>
<organism evidence="1 2">
    <name type="scientific">Candidatus Giovannonibacteria bacterium GW2011_GWC2_44_9</name>
    <dbReference type="NCBI Taxonomy" id="1618658"/>
    <lineage>
        <taxon>Bacteria</taxon>
        <taxon>Candidatus Giovannoniibacteriota</taxon>
    </lineage>
</organism>
<evidence type="ECO:0000313" key="1">
    <source>
        <dbReference type="EMBL" id="KKT83545.1"/>
    </source>
</evidence>
<comment type="caution">
    <text evidence="1">The sequence shown here is derived from an EMBL/GenBank/DDBJ whole genome shotgun (WGS) entry which is preliminary data.</text>
</comment>
<proteinExistence type="predicted"/>